<dbReference type="OrthoDB" id="45007at2759"/>
<dbReference type="PANTHER" id="PTHR45778:SF7">
    <property type="entry name" value="PURPLE ACID PHOSPHATASE"/>
    <property type="match status" value="1"/>
</dbReference>
<organism evidence="1 2">
    <name type="scientific">Castanea mollissima</name>
    <name type="common">Chinese chestnut</name>
    <dbReference type="NCBI Taxonomy" id="60419"/>
    <lineage>
        <taxon>Eukaryota</taxon>
        <taxon>Viridiplantae</taxon>
        <taxon>Streptophyta</taxon>
        <taxon>Embryophyta</taxon>
        <taxon>Tracheophyta</taxon>
        <taxon>Spermatophyta</taxon>
        <taxon>Magnoliopsida</taxon>
        <taxon>eudicotyledons</taxon>
        <taxon>Gunneridae</taxon>
        <taxon>Pentapetalae</taxon>
        <taxon>rosids</taxon>
        <taxon>fabids</taxon>
        <taxon>Fagales</taxon>
        <taxon>Fagaceae</taxon>
        <taxon>Castanea</taxon>
    </lineage>
</organism>
<reference evidence="1" key="1">
    <citation type="submission" date="2020-03" db="EMBL/GenBank/DDBJ databases">
        <title>Castanea mollissima Vanexum genome sequencing.</title>
        <authorList>
            <person name="Staton M."/>
        </authorList>
    </citation>
    <scope>NUCLEOTIDE SEQUENCE</scope>
    <source>
        <tissue evidence="1">Leaf</tissue>
    </source>
</reference>
<sequence length="180" mass="20423">MPGGWSSIHSSVSRNDDSDETIAFPFGDMGTATPYSTFFHTQVESIATMKWIHRDIEAFGEKPAFNSHIGDISYARGYSWLGSFFYSDRACCIQVAYHVCIGNHEYDWPSQPWRPEWSVGIYRKDRGGECGVPFSFRFRMPGNSLEPTGTGAPDTRNLYYSFDMGAVHFVYMSTETNIVF</sequence>
<protein>
    <recommendedName>
        <fullName evidence="3">Purple acid phosphatase</fullName>
    </recommendedName>
</protein>
<dbReference type="PANTHER" id="PTHR45778">
    <property type="entry name" value="PURPLE ACID PHOSPHATASE-RELATED"/>
    <property type="match status" value="1"/>
</dbReference>
<proteinExistence type="predicted"/>
<dbReference type="EMBL" id="JRKL02006039">
    <property type="protein sequence ID" value="KAF3949511.1"/>
    <property type="molecule type" value="Genomic_DNA"/>
</dbReference>
<evidence type="ECO:0000313" key="1">
    <source>
        <dbReference type="EMBL" id="KAF3949511.1"/>
    </source>
</evidence>
<evidence type="ECO:0008006" key="3">
    <source>
        <dbReference type="Google" id="ProtNLM"/>
    </source>
</evidence>
<evidence type="ECO:0000313" key="2">
    <source>
        <dbReference type="Proteomes" id="UP000737018"/>
    </source>
</evidence>
<comment type="caution">
    <text evidence="1">The sequence shown here is derived from an EMBL/GenBank/DDBJ whole genome shotgun (WGS) entry which is preliminary data.</text>
</comment>
<name>A0A8J4VHS6_9ROSI</name>
<dbReference type="Gene3D" id="3.60.21.10">
    <property type="match status" value="1"/>
</dbReference>
<accession>A0A8J4VHS6</accession>
<dbReference type="AlphaFoldDB" id="A0A8J4VHS6"/>
<keyword evidence="2" id="KW-1185">Reference proteome</keyword>
<dbReference type="SUPFAM" id="SSF56300">
    <property type="entry name" value="Metallo-dependent phosphatases"/>
    <property type="match status" value="1"/>
</dbReference>
<dbReference type="Proteomes" id="UP000737018">
    <property type="component" value="Unassembled WGS sequence"/>
</dbReference>
<gene>
    <name evidence="1" type="ORF">CMV_024630</name>
</gene>
<dbReference type="InterPro" id="IPR029052">
    <property type="entry name" value="Metallo-depent_PP-like"/>
</dbReference>